<evidence type="ECO:0000313" key="1">
    <source>
        <dbReference type="Proteomes" id="UP000515153"/>
    </source>
</evidence>
<evidence type="ECO:0000313" key="2">
    <source>
        <dbReference type="RefSeq" id="XP_030982396.1"/>
    </source>
</evidence>
<reference evidence="2" key="3">
    <citation type="submission" date="2025-08" db="UniProtKB">
        <authorList>
            <consortium name="RefSeq"/>
        </authorList>
    </citation>
    <scope>IDENTIFICATION</scope>
    <source>
        <strain evidence="2">NI907</strain>
    </source>
</reference>
<gene>
    <name evidence="2" type="ORF">PgNI_05841</name>
</gene>
<accession>A0A6P8B589</accession>
<keyword evidence="1" id="KW-1185">Reference proteome</keyword>
<name>A0A6P8B589_PYRGI</name>
<dbReference type="AlphaFoldDB" id="A0A6P8B589"/>
<proteinExistence type="predicted"/>
<reference evidence="1 2" key="1">
    <citation type="journal article" date="2019" name="Mol. Biol. Evol.">
        <title>Blast fungal genomes show frequent chromosomal changes, gene gains and losses, and effector gene turnover.</title>
        <authorList>
            <person name="Gomez Luciano L.B."/>
            <person name="Jason Tsai I."/>
            <person name="Chuma I."/>
            <person name="Tosa Y."/>
            <person name="Chen Y.H."/>
            <person name="Li J.Y."/>
            <person name="Li M.Y."/>
            <person name="Jade Lu M.Y."/>
            <person name="Nakayashiki H."/>
            <person name="Li W.H."/>
        </authorList>
    </citation>
    <scope>NUCLEOTIDE SEQUENCE [LARGE SCALE GENOMIC DNA]</scope>
    <source>
        <strain evidence="1 2">NI907</strain>
    </source>
</reference>
<sequence>MDTPRQRPRYEGSETIDIGDWPCLRRSQAVQLPRLLQAATKATYPHDADQQTGLATTSFAYSLLLNPAKSSHTGILADRLRKANRRTFSHSRKGPRGD</sequence>
<organism evidence="1 2">
    <name type="scientific">Pyricularia grisea</name>
    <name type="common">Crabgrass-specific blast fungus</name>
    <name type="synonym">Magnaporthe grisea</name>
    <dbReference type="NCBI Taxonomy" id="148305"/>
    <lineage>
        <taxon>Eukaryota</taxon>
        <taxon>Fungi</taxon>
        <taxon>Dikarya</taxon>
        <taxon>Ascomycota</taxon>
        <taxon>Pezizomycotina</taxon>
        <taxon>Sordariomycetes</taxon>
        <taxon>Sordariomycetidae</taxon>
        <taxon>Magnaporthales</taxon>
        <taxon>Pyriculariaceae</taxon>
        <taxon>Pyricularia</taxon>
    </lineage>
</organism>
<dbReference type="Proteomes" id="UP000515153">
    <property type="component" value="Chromosome I"/>
</dbReference>
<protein>
    <submittedName>
        <fullName evidence="2">Uncharacterized protein</fullName>
    </submittedName>
</protein>
<dbReference type="GeneID" id="41960781"/>
<dbReference type="KEGG" id="pgri:PgNI_05841"/>
<dbReference type="RefSeq" id="XP_030982396.1">
    <property type="nucleotide sequence ID" value="XM_031125872.1"/>
</dbReference>
<reference evidence="2" key="2">
    <citation type="submission" date="2019-10" db="EMBL/GenBank/DDBJ databases">
        <authorList>
            <consortium name="NCBI Genome Project"/>
        </authorList>
    </citation>
    <scope>NUCLEOTIDE SEQUENCE</scope>
    <source>
        <strain evidence="2">NI907</strain>
    </source>
</reference>